<dbReference type="Gene3D" id="3.40.50.2300">
    <property type="match status" value="1"/>
</dbReference>
<dbReference type="PANTHER" id="PTHR44591">
    <property type="entry name" value="STRESS RESPONSE REGULATOR PROTEIN 1"/>
    <property type="match status" value="1"/>
</dbReference>
<proteinExistence type="predicted"/>
<name>A0ABR6XGJ6_9BURK</name>
<dbReference type="Pfam" id="PF00072">
    <property type="entry name" value="Response_reg"/>
    <property type="match status" value="1"/>
</dbReference>
<dbReference type="PANTHER" id="PTHR44591:SF3">
    <property type="entry name" value="RESPONSE REGULATORY DOMAIN-CONTAINING PROTEIN"/>
    <property type="match status" value="1"/>
</dbReference>
<dbReference type="SUPFAM" id="SSF52172">
    <property type="entry name" value="CheY-like"/>
    <property type="match status" value="1"/>
</dbReference>
<sequence>MSIKTPTIAIRLLGFSAKEEETFSAVLAVARETGYSYTCLRTGCVQDPDMYIVNASNIKAIATLSDLNPGDAMPVLLIGKTDIDLPYQVMPKPIRWRNIFGILDELINKRELLLHTLAAHTINLTVHERRAHKRIDFDLTDPQVYQKMRDTPMAKGGILVVDKDTQFREYVAAIMDHYGITVTLAADERSSLMLDRNNQHALTLINTSTPDVDPYHLCDGLKKQNHGLKTSVIFLIDQSFDYKLGLAERVRCDGFLVKPLSRRVLLSTIRKYLHLFK</sequence>
<gene>
    <name evidence="4" type="ORF">H8K26_11315</name>
</gene>
<keyword evidence="1" id="KW-0597">Phosphoprotein</keyword>
<evidence type="ECO:0000313" key="4">
    <source>
        <dbReference type="EMBL" id="MBC3812034.1"/>
    </source>
</evidence>
<dbReference type="InterPro" id="IPR001789">
    <property type="entry name" value="Sig_transdc_resp-reg_receiver"/>
</dbReference>
<comment type="caution">
    <text evidence="2">Lacks conserved residue(s) required for the propagation of feature annotation.</text>
</comment>
<dbReference type="RefSeq" id="WP_190479565.1">
    <property type="nucleotide sequence ID" value="NZ_JACOFT010000003.1"/>
</dbReference>
<evidence type="ECO:0000259" key="3">
    <source>
        <dbReference type="PROSITE" id="PS50110"/>
    </source>
</evidence>
<accession>A0ABR6XGJ6</accession>
<dbReference type="PROSITE" id="PS50110">
    <property type="entry name" value="RESPONSE_REGULATORY"/>
    <property type="match status" value="1"/>
</dbReference>
<organism evidence="4 5">
    <name type="scientific">Undibacterium aquatile</name>
    <dbReference type="NCBI Taxonomy" id="1537398"/>
    <lineage>
        <taxon>Bacteria</taxon>
        <taxon>Pseudomonadati</taxon>
        <taxon>Pseudomonadota</taxon>
        <taxon>Betaproteobacteria</taxon>
        <taxon>Burkholderiales</taxon>
        <taxon>Oxalobacteraceae</taxon>
        <taxon>Undibacterium</taxon>
    </lineage>
</organism>
<comment type="caution">
    <text evidence="4">The sequence shown here is derived from an EMBL/GenBank/DDBJ whole genome shotgun (WGS) entry which is preliminary data.</text>
</comment>
<evidence type="ECO:0000256" key="2">
    <source>
        <dbReference type="PROSITE-ProRule" id="PRU00169"/>
    </source>
</evidence>
<dbReference type="Proteomes" id="UP000637632">
    <property type="component" value="Unassembled WGS sequence"/>
</dbReference>
<dbReference type="InterPro" id="IPR050595">
    <property type="entry name" value="Bact_response_regulator"/>
</dbReference>
<dbReference type="InterPro" id="IPR011006">
    <property type="entry name" value="CheY-like_superfamily"/>
</dbReference>
<evidence type="ECO:0000313" key="5">
    <source>
        <dbReference type="Proteomes" id="UP000637632"/>
    </source>
</evidence>
<dbReference type="EMBL" id="JACOFT010000003">
    <property type="protein sequence ID" value="MBC3812034.1"/>
    <property type="molecule type" value="Genomic_DNA"/>
</dbReference>
<protein>
    <submittedName>
        <fullName evidence="4">Response regulator</fullName>
    </submittedName>
</protein>
<reference evidence="4 5" key="1">
    <citation type="submission" date="2020-08" db="EMBL/GenBank/DDBJ databases">
        <title>Novel species isolated from subtropical streams in China.</title>
        <authorList>
            <person name="Lu H."/>
        </authorList>
    </citation>
    <scope>NUCLEOTIDE SEQUENCE [LARGE SCALE GENOMIC DNA]</scope>
    <source>
        <strain evidence="4 5">CCTCC AB 2015119</strain>
    </source>
</reference>
<keyword evidence="5" id="KW-1185">Reference proteome</keyword>
<feature type="domain" description="Response regulatory" evidence="3">
    <location>
        <begin position="157"/>
        <end position="273"/>
    </location>
</feature>
<evidence type="ECO:0000256" key="1">
    <source>
        <dbReference type="ARBA" id="ARBA00022553"/>
    </source>
</evidence>